<dbReference type="SUPFAM" id="SSF48452">
    <property type="entry name" value="TPR-like"/>
    <property type="match status" value="1"/>
</dbReference>
<dbReference type="Gene3D" id="1.25.40.10">
    <property type="entry name" value="Tetratricopeptide repeat domain"/>
    <property type="match status" value="1"/>
</dbReference>
<keyword evidence="1" id="KW-0732">Signal</keyword>
<dbReference type="Pfam" id="PF11138">
    <property type="entry name" value="DUF2911"/>
    <property type="match status" value="1"/>
</dbReference>
<dbReference type="InterPro" id="IPR011990">
    <property type="entry name" value="TPR-like_helical_dom_sf"/>
</dbReference>
<dbReference type="InterPro" id="IPR021314">
    <property type="entry name" value="DUF2911"/>
</dbReference>
<comment type="caution">
    <text evidence="2">The sequence shown here is derived from an EMBL/GenBank/DDBJ whole genome shotgun (WGS) entry which is preliminary data.</text>
</comment>
<dbReference type="EMBL" id="PTJC01000007">
    <property type="protein sequence ID" value="PPK84747.1"/>
    <property type="molecule type" value="Genomic_DNA"/>
</dbReference>
<dbReference type="OrthoDB" id="187854at2"/>
<evidence type="ECO:0000313" key="3">
    <source>
        <dbReference type="Proteomes" id="UP000237662"/>
    </source>
</evidence>
<evidence type="ECO:0008006" key="4">
    <source>
        <dbReference type="Google" id="ProtNLM"/>
    </source>
</evidence>
<reference evidence="2 3" key="1">
    <citation type="submission" date="2018-02" db="EMBL/GenBank/DDBJ databases">
        <title>Genomic Encyclopedia of Archaeal and Bacterial Type Strains, Phase II (KMG-II): from individual species to whole genera.</title>
        <authorList>
            <person name="Goeker M."/>
        </authorList>
    </citation>
    <scope>NUCLEOTIDE SEQUENCE [LARGE SCALE GENOMIC DNA]</scope>
    <source>
        <strain evidence="2 3">DSM 29526</strain>
    </source>
</reference>
<accession>A0A2S6I1A2</accession>
<sequence length="280" mass="30845">MRVRILTLCFALLTAGLTAQIQSPPPSPLSKVETTIGLTDVAIEYSRPGKKGRDLFGEGGLVPYGEIWRTGANQATKITFSDAVTLAGQEVPAGAYAILTRPTEDQWEVMFYDYAGGQWTAYVEREPAVTVTAEVVEAEDEAETFTIDVANYSLDGAELTMKWGEAMVALPVQSNAKESVMATIDRVMAGPSTNDYFQAATFLNEVGENEKALEYVQKANGMSDNPAYWMLRREAVILHDLGRNDEAVEVARKSMELAQEAGNMDYVRMNEASIEEWDMK</sequence>
<dbReference type="RefSeq" id="WP_104421465.1">
    <property type="nucleotide sequence ID" value="NZ_PTJC01000007.1"/>
</dbReference>
<name>A0A2S6I1A2_9BACT</name>
<organism evidence="2 3">
    <name type="scientific">Neolewinella xylanilytica</name>
    <dbReference type="NCBI Taxonomy" id="1514080"/>
    <lineage>
        <taxon>Bacteria</taxon>
        <taxon>Pseudomonadati</taxon>
        <taxon>Bacteroidota</taxon>
        <taxon>Saprospiria</taxon>
        <taxon>Saprospirales</taxon>
        <taxon>Lewinellaceae</taxon>
        <taxon>Neolewinella</taxon>
    </lineage>
</organism>
<evidence type="ECO:0000313" key="2">
    <source>
        <dbReference type="EMBL" id="PPK84747.1"/>
    </source>
</evidence>
<evidence type="ECO:0000256" key="1">
    <source>
        <dbReference type="SAM" id="SignalP"/>
    </source>
</evidence>
<feature type="signal peptide" evidence="1">
    <location>
        <begin position="1"/>
        <end position="19"/>
    </location>
</feature>
<dbReference type="Proteomes" id="UP000237662">
    <property type="component" value="Unassembled WGS sequence"/>
</dbReference>
<keyword evidence="3" id="KW-1185">Reference proteome</keyword>
<proteinExistence type="predicted"/>
<gene>
    <name evidence="2" type="ORF">CLV84_3910</name>
</gene>
<feature type="chain" id="PRO_5015579180" description="DUF2911 family protein" evidence="1">
    <location>
        <begin position="20"/>
        <end position="280"/>
    </location>
</feature>
<protein>
    <recommendedName>
        <fullName evidence="4">DUF2911 family protein</fullName>
    </recommendedName>
</protein>
<dbReference type="AlphaFoldDB" id="A0A2S6I1A2"/>